<dbReference type="EMBL" id="PRFA01000040">
    <property type="protein sequence ID" value="PWU92095.1"/>
    <property type="molecule type" value="Genomic_DNA"/>
</dbReference>
<evidence type="ECO:0000256" key="1">
    <source>
        <dbReference type="SAM" id="Coils"/>
    </source>
</evidence>
<sequence length="351" mass="43075">MPLPPLEEAPRSMTRRNYLVERNRLRVSAYAPTRKELEEEDIRMAQTREERRRNMLNSWKSQSMYNPDLTRPLPGGGPRSKRMKEAATLKNPNYYRIVKEEEAQLKAERTAMYRADVLQQLKDREEYLRKWREDEKAYISSLVESNKEQARKLEEREREEARAEKEYMNRMRESNLRELEQKRMKEREREEYELSLIRTVQAREKEKAETEERRARDIKQMMRRENEEYHRSTKKKQKEDKAREEAELKAILEYNATLAERERQEQKQRRDQYKTEFEETIEKQKEFFRTHNYDEPPESIRERNEKAAAALALIKKEERLRLADRRREYRQELMQQIREKQEWQLAHIDGV</sequence>
<dbReference type="VEuPathDB" id="TriTrypDB:ECC02_005186"/>
<feature type="region of interest" description="Disordered" evidence="2">
    <location>
        <begin position="224"/>
        <end position="244"/>
    </location>
</feature>
<feature type="coiled-coil region" evidence="1">
    <location>
        <begin position="256"/>
        <end position="283"/>
    </location>
</feature>
<dbReference type="AlphaFoldDB" id="A0A2V2V6D6"/>
<dbReference type="VEuPathDB" id="TriTrypDB:Tc_MARK_7224"/>
<evidence type="ECO:0000256" key="2">
    <source>
        <dbReference type="SAM" id="MobiDB-lite"/>
    </source>
</evidence>
<dbReference type="VEuPathDB" id="TriTrypDB:TcG_07716"/>
<comment type="caution">
    <text evidence="3">The sequence shown here is derived from an EMBL/GenBank/DDBJ whole genome shotgun (WGS) entry which is preliminary data.</text>
</comment>
<accession>A0A2V2V6D6</accession>
<dbReference type="VEuPathDB" id="TriTrypDB:TcCL_ESM01631"/>
<keyword evidence="1" id="KW-0175">Coiled coil</keyword>
<reference evidence="3 4" key="1">
    <citation type="journal article" date="2018" name="Microb. Genom.">
        <title>Expanding an expanded genome: long-read sequencing of Trypanosoma cruzi.</title>
        <authorList>
            <person name="Berna L."/>
            <person name="Rodriguez M."/>
            <person name="Chiribao M.L."/>
            <person name="Parodi-Talice A."/>
            <person name="Pita S."/>
            <person name="Rijo G."/>
            <person name="Alvarez-Valin F."/>
            <person name="Robello C."/>
        </authorList>
    </citation>
    <scope>NUCLEOTIDE SEQUENCE [LARGE SCALE GENOMIC DNA]</scope>
    <source>
        <strain evidence="3 4">Dm28c</strain>
    </source>
</reference>
<gene>
    <name evidence="3" type="ORF">C4B63_40g160</name>
</gene>
<dbReference type="VEuPathDB" id="TriTrypDB:TCDM_09813"/>
<dbReference type="VEuPathDB" id="TriTrypDB:TcCLB.503971.50"/>
<proteinExistence type="predicted"/>
<feature type="compositionally biased region" description="Polar residues" evidence="2">
    <location>
        <begin position="56"/>
        <end position="65"/>
    </location>
</feature>
<dbReference type="VEuPathDB" id="TriTrypDB:TcCLB.508269.40"/>
<protein>
    <recommendedName>
        <fullName evidence="5">Trichohyalin-plectin-homology domain-containing protein</fullName>
    </recommendedName>
</protein>
<feature type="region of interest" description="Disordered" evidence="2">
    <location>
        <begin position="56"/>
        <end position="87"/>
    </location>
</feature>
<evidence type="ECO:0008006" key="5">
    <source>
        <dbReference type="Google" id="ProtNLM"/>
    </source>
</evidence>
<dbReference type="Proteomes" id="UP000246121">
    <property type="component" value="Unassembled WGS sequence"/>
</dbReference>
<dbReference type="VEuPathDB" id="TriTrypDB:C3747_155g47"/>
<organism evidence="3 4">
    <name type="scientific">Trypanosoma cruzi</name>
    <dbReference type="NCBI Taxonomy" id="5693"/>
    <lineage>
        <taxon>Eukaryota</taxon>
        <taxon>Discoba</taxon>
        <taxon>Euglenozoa</taxon>
        <taxon>Kinetoplastea</taxon>
        <taxon>Metakinetoplastina</taxon>
        <taxon>Trypanosomatida</taxon>
        <taxon>Trypanosomatidae</taxon>
        <taxon>Trypanosoma</taxon>
        <taxon>Schizotrypanum</taxon>
    </lineage>
</organism>
<name>A0A2V2V6D6_TRYCR</name>
<evidence type="ECO:0000313" key="4">
    <source>
        <dbReference type="Proteomes" id="UP000246121"/>
    </source>
</evidence>
<dbReference type="VEuPathDB" id="TriTrypDB:TCSYLVIO_008326"/>
<evidence type="ECO:0000313" key="3">
    <source>
        <dbReference type="EMBL" id="PWU92095.1"/>
    </source>
</evidence>
<dbReference type="VEuPathDB" id="TriTrypDB:C4B63_40g160"/>
<dbReference type="VEuPathDB" id="TriTrypDB:BCY84_11635"/>
<dbReference type="VEuPathDB" id="TriTrypDB:TcBrA4_0026190"/>